<dbReference type="InterPro" id="IPR050312">
    <property type="entry name" value="IolE/XylAMocC-like"/>
</dbReference>
<feature type="domain" description="Xylose isomerase-like TIM barrel" evidence="1">
    <location>
        <begin position="92"/>
        <end position="275"/>
    </location>
</feature>
<sequence>MKKLIYTIALIFFGFLPLSSSYSQEIALQLYSLRNEMKEDPVKYHQLISEWGIENLEGGGNYGMTDLEYEKLLEDNNLKFVGVGADYNQLTQSLTPIIQEAKRFGAKYVTCYWIPHAEGPISLDEIKVATALFNQTGKELKKEGLVFLYHPHGYEFAPNPEGNGVIMDYMLKNAKNFEFNIDVFWVKMGGGDPLKIMKKHKGKFPMLHLKDRLIGTPGSNDGHGDVETNVVLGTGDVDIAGIIKEAKKQGTEYLTIEDESSRSVSQIPLSIAFIKSQLEK</sequence>
<dbReference type="GO" id="GO:0016853">
    <property type="term" value="F:isomerase activity"/>
    <property type="evidence" value="ECO:0007669"/>
    <property type="project" value="UniProtKB-KW"/>
</dbReference>
<accession>A0A1N6H4X3</accession>
<organism evidence="2 3">
    <name type="scientific">Algoriphagus halophilus</name>
    <dbReference type="NCBI Taxonomy" id="226505"/>
    <lineage>
        <taxon>Bacteria</taxon>
        <taxon>Pseudomonadati</taxon>
        <taxon>Bacteroidota</taxon>
        <taxon>Cytophagia</taxon>
        <taxon>Cytophagales</taxon>
        <taxon>Cyclobacteriaceae</taxon>
        <taxon>Algoriphagus</taxon>
    </lineage>
</organism>
<dbReference type="EMBL" id="FSRC01000003">
    <property type="protein sequence ID" value="SIO14809.1"/>
    <property type="molecule type" value="Genomic_DNA"/>
</dbReference>
<dbReference type="InterPro" id="IPR013022">
    <property type="entry name" value="Xyl_isomerase-like_TIM-brl"/>
</dbReference>
<dbReference type="AlphaFoldDB" id="A0A1N6H4X3"/>
<dbReference type="PANTHER" id="PTHR12110">
    <property type="entry name" value="HYDROXYPYRUVATE ISOMERASE"/>
    <property type="match status" value="1"/>
</dbReference>
<dbReference type="Proteomes" id="UP000185221">
    <property type="component" value="Unassembled WGS sequence"/>
</dbReference>
<dbReference type="Gene3D" id="3.20.20.150">
    <property type="entry name" value="Divalent-metal-dependent TIM barrel enzymes"/>
    <property type="match status" value="1"/>
</dbReference>
<dbReference type="PANTHER" id="PTHR12110:SF41">
    <property type="entry name" value="INOSOSE DEHYDRATASE"/>
    <property type="match status" value="1"/>
</dbReference>
<dbReference type="OrthoDB" id="9798407at2"/>
<name>A0A1N6H4X3_9BACT</name>
<evidence type="ECO:0000313" key="3">
    <source>
        <dbReference type="Proteomes" id="UP000185221"/>
    </source>
</evidence>
<dbReference type="InterPro" id="IPR036237">
    <property type="entry name" value="Xyl_isomerase-like_sf"/>
</dbReference>
<evidence type="ECO:0000259" key="1">
    <source>
        <dbReference type="Pfam" id="PF01261"/>
    </source>
</evidence>
<dbReference type="SUPFAM" id="SSF51658">
    <property type="entry name" value="Xylose isomerase-like"/>
    <property type="match status" value="1"/>
</dbReference>
<evidence type="ECO:0000313" key="2">
    <source>
        <dbReference type="EMBL" id="SIO14809.1"/>
    </source>
</evidence>
<dbReference type="RefSeq" id="WP_074226340.1">
    <property type="nucleotide sequence ID" value="NZ_FSRC01000003.1"/>
</dbReference>
<keyword evidence="2" id="KW-0413">Isomerase</keyword>
<reference evidence="3" key="1">
    <citation type="submission" date="2016-11" db="EMBL/GenBank/DDBJ databases">
        <authorList>
            <person name="Varghese N."/>
            <person name="Submissions S."/>
        </authorList>
    </citation>
    <scope>NUCLEOTIDE SEQUENCE [LARGE SCALE GENOMIC DNA]</scope>
    <source>
        <strain evidence="3">DSM 15292</strain>
    </source>
</reference>
<dbReference type="Pfam" id="PF01261">
    <property type="entry name" value="AP_endonuc_2"/>
    <property type="match status" value="1"/>
</dbReference>
<gene>
    <name evidence="2" type="ORF">SAMN05444394_3558</name>
</gene>
<keyword evidence="3" id="KW-1185">Reference proteome</keyword>
<protein>
    <submittedName>
        <fullName evidence="2">Sugar phosphate isomerase/epimerase</fullName>
    </submittedName>
</protein>
<proteinExistence type="predicted"/>
<dbReference type="STRING" id="226505.SAMN05444394_3558"/>